<dbReference type="AlphaFoldDB" id="B0TAT5"/>
<evidence type="ECO:0000313" key="1">
    <source>
        <dbReference type="EMBL" id="ABZ83737.1"/>
    </source>
</evidence>
<dbReference type="Proteomes" id="UP000008550">
    <property type="component" value="Chromosome"/>
</dbReference>
<evidence type="ECO:0000313" key="2">
    <source>
        <dbReference type="Proteomes" id="UP000008550"/>
    </source>
</evidence>
<protein>
    <submittedName>
        <fullName evidence="1">Uncharacterized protein</fullName>
    </submittedName>
</protein>
<dbReference type="KEGG" id="hmo:HM1_0820"/>
<organism evidence="1 2">
    <name type="scientific">Heliobacterium modesticaldum (strain ATCC 51547 / Ice1)</name>
    <dbReference type="NCBI Taxonomy" id="498761"/>
    <lineage>
        <taxon>Bacteria</taxon>
        <taxon>Bacillati</taxon>
        <taxon>Bacillota</taxon>
        <taxon>Clostridia</taxon>
        <taxon>Eubacteriales</taxon>
        <taxon>Heliobacteriaceae</taxon>
        <taxon>Heliomicrobium</taxon>
    </lineage>
</organism>
<sequence>MQGNHIIFAHVLPRQEQKEKTNQGVTPLIYCSYVVTTKESLCRTAKED</sequence>
<gene>
    <name evidence="1" type="ORF">HM1_0820</name>
</gene>
<dbReference type="EMBL" id="CP000930">
    <property type="protein sequence ID" value="ABZ83737.1"/>
    <property type="molecule type" value="Genomic_DNA"/>
</dbReference>
<keyword evidence="2" id="KW-1185">Reference proteome</keyword>
<name>B0TAT5_HELMI</name>
<accession>B0TAT5</accession>
<proteinExistence type="predicted"/>
<reference evidence="1 2" key="1">
    <citation type="journal article" date="2008" name="J. Bacteriol.">
        <title>The genome of Heliobacterium modesticaldum, a phototrophic representative of the Firmicutes containing the simplest photosynthetic apparatus.</title>
        <authorList>
            <person name="Sattley W.M."/>
            <person name="Madigan M.T."/>
            <person name="Swingley W.D."/>
            <person name="Cheung P.C."/>
            <person name="Clocksin K.M."/>
            <person name="Conrad A.L."/>
            <person name="Dejesa L.C."/>
            <person name="Honchak B.M."/>
            <person name="Jung D.O."/>
            <person name="Karbach L.E."/>
            <person name="Kurdoglu A."/>
            <person name="Lahiri S."/>
            <person name="Mastrian S.D."/>
            <person name="Page L.E."/>
            <person name="Taylor H.L."/>
            <person name="Wang Z.T."/>
            <person name="Raymond J."/>
            <person name="Chen M."/>
            <person name="Blankenship R.E."/>
            <person name="Touchman J.W."/>
        </authorList>
    </citation>
    <scope>NUCLEOTIDE SEQUENCE [LARGE SCALE GENOMIC DNA]</scope>
    <source>
        <strain evidence="2">ATCC 51547 / Ice1</strain>
    </source>
</reference>
<dbReference type="HOGENOM" id="CLU_3153563_0_0_9"/>